<dbReference type="STRING" id="542762.A0A4S4DTP4"/>
<name>A0A4S4DTP4_CAMSN</name>
<dbReference type="Pfam" id="PF15346">
    <property type="entry name" value="ARGLU"/>
    <property type="match status" value="1"/>
</dbReference>
<gene>
    <name evidence="3" type="ORF">TEA_005255</name>
</gene>
<feature type="compositionally biased region" description="Basic residues" evidence="2">
    <location>
        <begin position="182"/>
        <end position="216"/>
    </location>
</feature>
<sequence length="356" mass="41218">MEDLFSQFIILSDQSLYDKNFDPSTIEDFMKLFELESYKSWAAMELEHENEVEQAEESMKEAEDELDSAMESAMEEFRLFEEEMEREAKVELQGLVRIGESAWKMGKSMEKAASIASRKYVEAAMNSASASMKSAWKGLSSSNTNKVILLLLRNQLMGRDKDLSRSPSYRRRYSPSPAPVRDRRRSRSISPRRRKSPSPTPRRRKSRSPTPRHYKRQTSISNSLSPPSKSHSPSSGSIERKNAIEKLRKEEEEKKRRQQEAELNLIEEETTKRVEEAIRNKVKESLNSEEIKLEVQRRLEEGRKKLIDVVAAQLEKEKEVALIGAKQKEASIFKKPFTYHFLFLGLCLDNMNLEGK</sequence>
<feature type="compositionally biased region" description="Low complexity" evidence="2">
    <location>
        <begin position="219"/>
        <end position="237"/>
    </location>
</feature>
<keyword evidence="1" id="KW-0175">Coiled coil</keyword>
<dbReference type="PANTHER" id="PTHR37707:SF1">
    <property type="entry name" value="MATERNAL EFFECT EMBRYO ARREST 9"/>
    <property type="match status" value="1"/>
</dbReference>
<feature type="region of interest" description="Disordered" evidence="2">
    <location>
        <begin position="161"/>
        <end position="241"/>
    </location>
</feature>
<keyword evidence="4" id="KW-1185">Reference proteome</keyword>
<dbReference type="Proteomes" id="UP000306102">
    <property type="component" value="Unassembled WGS sequence"/>
</dbReference>
<dbReference type="AlphaFoldDB" id="A0A4S4DTP4"/>
<organism evidence="3 4">
    <name type="scientific">Camellia sinensis var. sinensis</name>
    <name type="common">China tea</name>
    <dbReference type="NCBI Taxonomy" id="542762"/>
    <lineage>
        <taxon>Eukaryota</taxon>
        <taxon>Viridiplantae</taxon>
        <taxon>Streptophyta</taxon>
        <taxon>Embryophyta</taxon>
        <taxon>Tracheophyta</taxon>
        <taxon>Spermatophyta</taxon>
        <taxon>Magnoliopsida</taxon>
        <taxon>eudicotyledons</taxon>
        <taxon>Gunneridae</taxon>
        <taxon>Pentapetalae</taxon>
        <taxon>asterids</taxon>
        <taxon>Ericales</taxon>
        <taxon>Theaceae</taxon>
        <taxon>Camellia</taxon>
    </lineage>
</organism>
<dbReference type="InterPro" id="IPR033371">
    <property type="entry name" value="ARGLU1"/>
</dbReference>
<evidence type="ECO:0000256" key="1">
    <source>
        <dbReference type="SAM" id="Coils"/>
    </source>
</evidence>
<reference evidence="3 4" key="1">
    <citation type="journal article" date="2018" name="Proc. Natl. Acad. Sci. U.S.A.">
        <title>Draft genome sequence of Camellia sinensis var. sinensis provides insights into the evolution of the tea genome and tea quality.</title>
        <authorList>
            <person name="Wei C."/>
            <person name="Yang H."/>
            <person name="Wang S."/>
            <person name="Zhao J."/>
            <person name="Liu C."/>
            <person name="Gao L."/>
            <person name="Xia E."/>
            <person name="Lu Y."/>
            <person name="Tai Y."/>
            <person name="She G."/>
            <person name="Sun J."/>
            <person name="Cao H."/>
            <person name="Tong W."/>
            <person name="Gao Q."/>
            <person name="Li Y."/>
            <person name="Deng W."/>
            <person name="Jiang X."/>
            <person name="Wang W."/>
            <person name="Chen Q."/>
            <person name="Zhang S."/>
            <person name="Li H."/>
            <person name="Wu J."/>
            <person name="Wang P."/>
            <person name="Li P."/>
            <person name="Shi C."/>
            <person name="Zheng F."/>
            <person name="Jian J."/>
            <person name="Huang B."/>
            <person name="Shan D."/>
            <person name="Shi M."/>
            <person name="Fang C."/>
            <person name="Yue Y."/>
            <person name="Li F."/>
            <person name="Li D."/>
            <person name="Wei S."/>
            <person name="Han B."/>
            <person name="Jiang C."/>
            <person name="Yin Y."/>
            <person name="Xia T."/>
            <person name="Zhang Z."/>
            <person name="Bennetzen J.L."/>
            <person name="Zhao S."/>
            <person name="Wan X."/>
        </authorList>
    </citation>
    <scope>NUCLEOTIDE SEQUENCE [LARGE SCALE GENOMIC DNA]</scope>
    <source>
        <strain evidence="4">cv. Shuchazao</strain>
        <tissue evidence="3">Leaf</tissue>
    </source>
</reference>
<dbReference type="PANTHER" id="PTHR37707">
    <property type="entry name" value="MATERNAL EFFECT EMBRYO ARREST 9"/>
    <property type="match status" value="1"/>
</dbReference>
<evidence type="ECO:0000313" key="3">
    <source>
        <dbReference type="EMBL" id="THG06632.1"/>
    </source>
</evidence>
<dbReference type="EMBL" id="SDRB02010408">
    <property type="protein sequence ID" value="THG06632.1"/>
    <property type="molecule type" value="Genomic_DNA"/>
</dbReference>
<evidence type="ECO:0000313" key="4">
    <source>
        <dbReference type="Proteomes" id="UP000306102"/>
    </source>
</evidence>
<comment type="caution">
    <text evidence="3">The sequence shown here is derived from an EMBL/GenBank/DDBJ whole genome shotgun (WGS) entry which is preliminary data.</text>
</comment>
<protein>
    <submittedName>
        <fullName evidence="3">Uncharacterized protein</fullName>
    </submittedName>
</protein>
<accession>A0A4S4DTP4</accession>
<feature type="coiled-coil region" evidence="1">
    <location>
        <begin position="45"/>
        <end position="72"/>
    </location>
</feature>
<proteinExistence type="predicted"/>
<evidence type="ECO:0000256" key="2">
    <source>
        <dbReference type="SAM" id="MobiDB-lite"/>
    </source>
</evidence>